<dbReference type="Proteomes" id="UP001144805">
    <property type="component" value="Unassembled WGS sequence"/>
</dbReference>
<feature type="domain" description="XdhC Rossmann" evidence="1">
    <location>
        <begin position="83"/>
        <end position="224"/>
    </location>
</feature>
<evidence type="ECO:0000259" key="1">
    <source>
        <dbReference type="Pfam" id="PF13478"/>
    </source>
</evidence>
<reference evidence="2" key="1">
    <citation type="submission" date="2022-11" db="EMBL/GenBank/DDBJ databases">
        <title>Biodiversity and phylogenetic relationships of bacteria.</title>
        <authorList>
            <person name="Machado R.A.R."/>
            <person name="Bhat A."/>
            <person name="Loulou A."/>
            <person name="Kallel S."/>
        </authorList>
    </citation>
    <scope>NUCLEOTIDE SEQUENCE</scope>
    <source>
        <strain evidence="2">K-TC2</strain>
    </source>
</reference>
<dbReference type="AlphaFoldDB" id="A0A9X3E0Y5"/>
<protein>
    <submittedName>
        <fullName evidence="2">XdhC family protein</fullName>
    </submittedName>
</protein>
<dbReference type="Pfam" id="PF13478">
    <property type="entry name" value="XdhC_C"/>
    <property type="match status" value="1"/>
</dbReference>
<gene>
    <name evidence="2" type="ORF">OSH07_08900</name>
</gene>
<dbReference type="EMBL" id="JAPKNK010000003">
    <property type="protein sequence ID" value="MCX5569309.1"/>
    <property type="molecule type" value="Genomic_DNA"/>
</dbReference>
<sequence length="235" mass="25266">MDRFTLQGLNEARGQRQAAILITNLASGLVRLVRENDLGLDLMIEPALGEILPQRFRSAHSGLVRTAEGDEFFLTVHVPPPRLVVIGAVHIAQALAPMARIAGFDVTIIDPRTAFATQERFAGVALMPHWPEEALRRLPLDPFTAVAALTHDPKIDDMPLQAALAANCFYVGALGSRKTHAKRVERLTAAGLEEADVARIRAPIGLAIGAQSPAEIAVSVLAEIVDALRKRGMAA</sequence>
<proteinExistence type="predicted"/>
<evidence type="ECO:0000313" key="3">
    <source>
        <dbReference type="Proteomes" id="UP001144805"/>
    </source>
</evidence>
<organism evidence="2 3">
    <name type="scientific">Kaistia nematophila</name>
    <dbReference type="NCBI Taxonomy" id="2994654"/>
    <lineage>
        <taxon>Bacteria</taxon>
        <taxon>Pseudomonadati</taxon>
        <taxon>Pseudomonadota</taxon>
        <taxon>Alphaproteobacteria</taxon>
        <taxon>Hyphomicrobiales</taxon>
        <taxon>Kaistiaceae</taxon>
        <taxon>Kaistia</taxon>
    </lineage>
</organism>
<dbReference type="InterPro" id="IPR052698">
    <property type="entry name" value="MoCofactor_Util/Proc"/>
</dbReference>
<keyword evidence="3" id="KW-1185">Reference proteome</keyword>
<comment type="caution">
    <text evidence="2">The sequence shown here is derived from an EMBL/GenBank/DDBJ whole genome shotgun (WGS) entry which is preliminary data.</text>
</comment>
<name>A0A9X3E0Y5_9HYPH</name>
<dbReference type="PANTHER" id="PTHR30388">
    <property type="entry name" value="ALDEHYDE OXIDOREDUCTASE MOLYBDENUM COFACTOR ASSEMBLY PROTEIN"/>
    <property type="match status" value="1"/>
</dbReference>
<evidence type="ECO:0000313" key="2">
    <source>
        <dbReference type="EMBL" id="MCX5569309.1"/>
    </source>
</evidence>
<dbReference type="InterPro" id="IPR027051">
    <property type="entry name" value="XdhC_Rossmann_dom"/>
</dbReference>
<dbReference type="PANTHER" id="PTHR30388:SF4">
    <property type="entry name" value="MOLYBDENUM COFACTOR INSERTION CHAPERONE PAOD"/>
    <property type="match status" value="1"/>
</dbReference>
<dbReference type="Gene3D" id="3.40.50.720">
    <property type="entry name" value="NAD(P)-binding Rossmann-like Domain"/>
    <property type="match status" value="1"/>
</dbReference>
<dbReference type="RefSeq" id="WP_266338284.1">
    <property type="nucleotide sequence ID" value="NZ_JAPKNK010000003.1"/>
</dbReference>
<accession>A0A9X3E0Y5</accession>